<dbReference type="EMBL" id="BMAV01022211">
    <property type="protein sequence ID" value="GFY76893.1"/>
    <property type="molecule type" value="Genomic_DNA"/>
</dbReference>
<sequence>MRHRSAFIKFVYDTLTYCLDVVGLRWVPKDYPPGLYRDYFNKEYGDYVLIYRNAHDETYRNFIRRVPHRILLQEITLLQYVQNGANLCFDGSLMEGIFMLCAFLVDTSIFCFRYHRSHLIEISVCPCVGFVYDLYLEPMFKDRDQRIWAHILIKSIEIVKNE</sequence>
<keyword evidence="2" id="KW-1185">Reference proteome</keyword>
<evidence type="ECO:0000313" key="1">
    <source>
        <dbReference type="EMBL" id="GFY76893.1"/>
    </source>
</evidence>
<proteinExistence type="predicted"/>
<gene>
    <name evidence="1" type="ORF">TNIN_393661</name>
</gene>
<evidence type="ECO:0000313" key="2">
    <source>
        <dbReference type="Proteomes" id="UP000886998"/>
    </source>
</evidence>
<reference evidence="1" key="1">
    <citation type="submission" date="2020-08" db="EMBL/GenBank/DDBJ databases">
        <title>Multicomponent nature underlies the extraordinary mechanical properties of spider dragline silk.</title>
        <authorList>
            <person name="Kono N."/>
            <person name="Nakamura H."/>
            <person name="Mori M."/>
            <person name="Yoshida Y."/>
            <person name="Ohtoshi R."/>
            <person name="Malay A.D."/>
            <person name="Moran D.A.P."/>
            <person name="Tomita M."/>
            <person name="Numata K."/>
            <person name="Arakawa K."/>
        </authorList>
    </citation>
    <scope>NUCLEOTIDE SEQUENCE</scope>
</reference>
<dbReference type="OrthoDB" id="6407405at2759"/>
<protein>
    <submittedName>
        <fullName evidence="1">Uncharacterized protein</fullName>
    </submittedName>
</protein>
<accession>A0A8X7CQ91</accession>
<organism evidence="1 2">
    <name type="scientific">Trichonephila inaurata madagascariensis</name>
    <dbReference type="NCBI Taxonomy" id="2747483"/>
    <lineage>
        <taxon>Eukaryota</taxon>
        <taxon>Metazoa</taxon>
        <taxon>Ecdysozoa</taxon>
        <taxon>Arthropoda</taxon>
        <taxon>Chelicerata</taxon>
        <taxon>Arachnida</taxon>
        <taxon>Araneae</taxon>
        <taxon>Araneomorphae</taxon>
        <taxon>Entelegynae</taxon>
        <taxon>Araneoidea</taxon>
        <taxon>Nephilidae</taxon>
        <taxon>Trichonephila</taxon>
        <taxon>Trichonephila inaurata</taxon>
    </lineage>
</organism>
<dbReference type="AlphaFoldDB" id="A0A8X7CQ91"/>
<comment type="caution">
    <text evidence="1">The sequence shown here is derived from an EMBL/GenBank/DDBJ whole genome shotgun (WGS) entry which is preliminary data.</text>
</comment>
<dbReference type="Proteomes" id="UP000886998">
    <property type="component" value="Unassembled WGS sequence"/>
</dbReference>
<name>A0A8X7CQ91_9ARAC</name>